<gene>
    <name evidence="2" type="ORF">HMPREF9960_1644</name>
</gene>
<accession>A0AAV3EFL2</accession>
<evidence type="ECO:0000259" key="1">
    <source>
        <dbReference type="Pfam" id="PF18735"/>
    </source>
</evidence>
<dbReference type="Proteomes" id="UP000004274">
    <property type="component" value="Unassembled WGS sequence"/>
</dbReference>
<dbReference type="RefSeq" id="WP_005590103.1">
    <property type="nucleotide sequence ID" value="NZ_AFUE01000006.1"/>
</dbReference>
<evidence type="ECO:0000313" key="3">
    <source>
        <dbReference type="Proteomes" id="UP000004274"/>
    </source>
</evidence>
<protein>
    <recommendedName>
        <fullName evidence="1">RiboL-PSP-HEPN domain-containing protein</fullName>
    </recommendedName>
</protein>
<dbReference type="Pfam" id="PF18735">
    <property type="entry name" value="HEPN_RiboL-PSP"/>
    <property type="match status" value="1"/>
</dbReference>
<dbReference type="AlphaFoldDB" id="A0AAV3EFL2"/>
<comment type="caution">
    <text evidence="2">The sequence shown here is derived from an EMBL/GenBank/DDBJ whole genome shotgun (WGS) entry which is preliminary data.</text>
</comment>
<reference evidence="2 3" key="1">
    <citation type="submission" date="2011-05" db="EMBL/GenBank/DDBJ databases">
        <authorList>
            <person name="Durkin A.S."/>
            <person name="McCorrison J."/>
            <person name="Torralba M."/>
            <person name="Gillis M."/>
            <person name="Methe B."/>
            <person name="Sutton G."/>
            <person name="Nelson K.E."/>
        </authorList>
    </citation>
    <scope>NUCLEOTIDE SEQUENCE [LARGE SCALE GENOMIC DNA]</scope>
    <source>
        <strain evidence="2 3">ATCC 51100</strain>
    </source>
</reference>
<dbReference type="GeneID" id="48423528"/>
<sequence length="314" mass="36857">MAYYVTLDFDDFYVSLSDFWSTRLNLPNGAVLLFWNCLIKYVNSNDSHYLTIESDQKQNIKECLQVFSFFTTLPLSTFEYEFYNSEDILEEKLKDHPTVVEWSNKLAQIERSLKRKANRKRRDEILELMRMCSVAALHDYRNHHEEQFFMYFKPVERVAKLVLETRILNGTTSAARKNLTKNLLSQLLLSNFNNTSFDENTLNELAGELHSVFESSLERMNHRRIVLALSAITDKMDNSDSDKANLLKINSSRIQQLVKIRNDIAHGNKITIIPEDLGDVEFLSRQMIAQFFFGFSFSQGYLKTKKFDRDFWSK</sequence>
<dbReference type="EMBL" id="AFUE01000006">
    <property type="protein sequence ID" value="EGU68096.1"/>
    <property type="molecule type" value="Genomic_DNA"/>
</dbReference>
<feature type="domain" description="RiboL-PSP-HEPN" evidence="1">
    <location>
        <begin position="177"/>
        <end position="279"/>
    </location>
</feature>
<name>A0AAV3EFL2_STRCR</name>
<organism evidence="2 3">
    <name type="scientific">Streptococcus cristatus ATCC 51100</name>
    <dbReference type="NCBI Taxonomy" id="889201"/>
    <lineage>
        <taxon>Bacteria</taxon>
        <taxon>Bacillati</taxon>
        <taxon>Bacillota</taxon>
        <taxon>Bacilli</taxon>
        <taxon>Lactobacillales</taxon>
        <taxon>Streptococcaceae</taxon>
        <taxon>Streptococcus</taxon>
    </lineage>
</organism>
<proteinExistence type="predicted"/>
<evidence type="ECO:0000313" key="2">
    <source>
        <dbReference type="EMBL" id="EGU68096.1"/>
    </source>
</evidence>
<dbReference type="InterPro" id="IPR041519">
    <property type="entry name" value="HEPN_RiboL-PSP"/>
</dbReference>